<gene>
    <name evidence="1" type="ORF">Terrestrivirus5_66</name>
</gene>
<evidence type="ECO:0000313" key="1">
    <source>
        <dbReference type="EMBL" id="AYV76244.1"/>
    </source>
</evidence>
<proteinExistence type="predicted"/>
<sequence length="98" mass="12005">MDLYSIIKRDWSQLRFIISRNMYQEQYENLCFLALNQSDEAVRYIDVTRFDTNKYFNVCMSIIKKNPSLFPHIKKEALTEDQYYQLYKEIKKNKNPFN</sequence>
<dbReference type="EMBL" id="MK071983">
    <property type="protein sequence ID" value="AYV76244.1"/>
    <property type="molecule type" value="Genomic_DNA"/>
</dbReference>
<name>A0A3G4ZPA7_9VIRU</name>
<protein>
    <submittedName>
        <fullName evidence="1">Uncharacterized protein</fullName>
    </submittedName>
</protein>
<accession>A0A3G4ZPA7</accession>
<organism evidence="1">
    <name type="scientific">Terrestrivirus sp</name>
    <dbReference type="NCBI Taxonomy" id="2487775"/>
    <lineage>
        <taxon>Viruses</taxon>
        <taxon>Varidnaviria</taxon>
        <taxon>Bamfordvirae</taxon>
        <taxon>Nucleocytoviricota</taxon>
        <taxon>Megaviricetes</taxon>
        <taxon>Imitervirales</taxon>
        <taxon>Mimiviridae</taxon>
        <taxon>Klosneuvirinae</taxon>
    </lineage>
</organism>
<reference evidence="1" key="1">
    <citation type="submission" date="2018-10" db="EMBL/GenBank/DDBJ databases">
        <title>Hidden diversity of soil giant viruses.</title>
        <authorList>
            <person name="Schulz F."/>
            <person name="Alteio L."/>
            <person name="Goudeau D."/>
            <person name="Ryan E.M."/>
            <person name="Malmstrom R.R."/>
            <person name="Blanchard J."/>
            <person name="Woyke T."/>
        </authorList>
    </citation>
    <scope>NUCLEOTIDE SEQUENCE</scope>
    <source>
        <strain evidence="1">TEV1</strain>
    </source>
</reference>